<dbReference type="InterPro" id="IPR013087">
    <property type="entry name" value="Znf_C2H2_type"/>
</dbReference>
<dbReference type="InterPro" id="IPR051964">
    <property type="entry name" value="Chaperone_stress_response"/>
</dbReference>
<comment type="caution">
    <text evidence="9">The sequence shown here is derived from an EMBL/GenBank/DDBJ whole genome shotgun (WGS) entry which is preliminary data.</text>
</comment>
<feature type="domain" description="C2H2-type" evidence="8">
    <location>
        <begin position="504"/>
        <end position="533"/>
    </location>
</feature>
<dbReference type="Gene3D" id="1.10.287.110">
    <property type="entry name" value="DnaJ domain"/>
    <property type="match status" value="1"/>
</dbReference>
<gene>
    <name evidence="9" type="ORF">CAC42_6930</name>
</gene>
<evidence type="ECO:0000256" key="1">
    <source>
        <dbReference type="ARBA" id="ARBA00022723"/>
    </source>
</evidence>
<evidence type="ECO:0000313" key="10">
    <source>
        <dbReference type="Proteomes" id="UP000243797"/>
    </source>
</evidence>
<dbReference type="OrthoDB" id="5894at2759"/>
<dbReference type="InterPro" id="IPR036869">
    <property type="entry name" value="J_dom_sf"/>
</dbReference>
<dbReference type="SMART" id="SM00355">
    <property type="entry name" value="ZnF_C2H2"/>
    <property type="match status" value="2"/>
</dbReference>
<dbReference type="PROSITE" id="PS00636">
    <property type="entry name" value="DNAJ_1"/>
    <property type="match status" value="1"/>
</dbReference>
<dbReference type="InterPro" id="IPR022755">
    <property type="entry name" value="Znf_C2H2_jaz"/>
</dbReference>
<feature type="domain" description="J" evidence="7">
    <location>
        <begin position="20"/>
        <end position="86"/>
    </location>
</feature>
<dbReference type="PRINTS" id="PR00625">
    <property type="entry name" value="JDOMAIN"/>
</dbReference>
<reference evidence="9 10" key="1">
    <citation type="submission" date="2017-06" db="EMBL/GenBank/DDBJ databases">
        <title>Draft genome sequence of a variant of Elsinoe murrayae.</title>
        <authorList>
            <person name="Cheng Q."/>
        </authorList>
    </citation>
    <scope>NUCLEOTIDE SEQUENCE [LARGE SCALE GENOMIC DNA]</scope>
    <source>
        <strain evidence="9 10">CQ-2017a</strain>
    </source>
</reference>
<proteinExistence type="predicted"/>
<dbReference type="InterPro" id="IPR001623">
    <property type="entry name" value="DnaJ_domain"/>
</dbReference>
<feature type="region of interest" description="Disordered" evidence="6">
    <location>
        <begin position="324"/>
        <end position="504"/>
    </location>
</feature>
<dbReference type="EMBL" id="NKHZ01000051">
    <property type="protein sequence ID" value="PNS17247.1"/>
    <property type="molecule type" value="Genomic_DNA"/>
</dbReference>
<dbReference type="FunCoup" id="A0A2K1QQ79">
    <property type="interactions" value="848"/>
</dbReference>
<evidence type="ECO:0000313" key="9">
    <source>
        <dbReference type="EMBL" id="PNS17247.1"/>
    </source>
</evidence>
<dbReference type="STRING" id="2082308.A0A2K1QQ79"/>
<evidence type="ECO:0000259" key="7">
    <source>
        <dbReference type="PROSITE" id="PS50076"/>
    </source>
</evidence>
<keyword evidence="3" id="KW-0862">Zinc</keyword>
<evidence type="ECO:0000256" key="3">
    <source>
        <dbReference type="ARBA" id="ARBA00022833"/>
    </source>
</evidence>
<dbReference type="SUPFAM" id="SSF46565">
    <property type="entry name" value="Chaperone J-domain"/>
    <property type="match status" value="1"/>
</dbReference>
<evidence type="ECO:0000259" key="8">
    <source>
        <dbReference type="PROSITE" id="PS50157"/>
    </source>
</evidence>
<organism evidence="9 10">
    <name type="scientific">Sphaceloma murrayae</name>
    <dbReference type="NCBI Taxonomy" id="2082308"/>
    <lineage>
        <taxon>Eukaryota</taxon>
        <taxon>Fungi</taxon>
        <taxon>Dikarya</taxon>
        <taxon>Ascomycota</taxon>
        <taxon>Pezizomycotina</taxon>
        <taxon>Dothideomycetes</taxon>
        <taxon>Dothideomycetidae</taxon>
        <taxon>Myriangiales</taxon>
        <taxon>Elsinoaceae</taxon>
        <taxon>Sphaceloma</taxon>
    </lineage>
</organism>
<feature type="domain" description="C2H2-type" evidence="8">
    <location>
        <begin position="312"/>
        <end position="336"/>
    </location>
</feature>
<feature type="compositionally biased region" description="Basic and acidic residues" evidence="6">
    <location>
        <begin position="438"/>
        <end position="456"/>
    </location>
</feature>
<protein>
    <submittedName>
        <fullName evidence="9">DnaJ subfamily C member 21</fullName>
    </submittedName>
</protein>
<evidence type="ECO:0000256" key="5">
    <source>
        <dbReference type="SAM" id="Coils"/>
    </source>
</evidence>
<dbReference type="Pfam" id="PF00226">
    <property type="entry name" value="DnaJ"/>
    <property type="match status" value="1"/>
</dbReference>
<dbReference type="GO" id="GO:0003676">
    <property type="term" value="F:nucleic acid binding"/>
    <property type="evidence" value="ECO:0007669"/>
    <property type="project" value="InterPro"/>
</dbReference>
<dbReference type="CDD" id="cd06257">
    <property type="entry name" value="DnaJ"/>
    <property type="match status" value="1"/>
</dbReference>
<dbReference type="PANTHER" id="PTHR44029:SF1">
    <property type="entry name" value="DNAJ HOMOLOG SUBFAMILY C MEMBER 21"/>
    <property type="match status" value="1"/>
</dbReference>
<dbReference type="Pfam" id="PF21884">
    <property type="entry name" value="ZUO1-like_ZHD"/>
    <property type="match status" value="1"/>
</dbReference>
<dbReference type="InterPro" id="IPR054076">
    <property type="entry name" value="ZUO1-like_ZHD"/>
</dbReference>
<dbReference type="SMART" id="SM00451">
    <property type="entry name" value="ZnF_U1"/>
    <property type="match status" value="1"/>
</dbReference>
<dbReference type="Gene3D" id="3.30.160.60">
    <property type="entry name" value="Classic Zinc Finger"/>
    <property type="match status" value="1"/>
</dbReference>
<accession>A0A2K1QQ79</accession>
<dbReference type="InterPro" id="IPR018253">
    <property type="entry name" value="DnaJ_domain_CS"/>
</dbReference>
<dbReference type="Pfam" id="PF12874">
    <property type="entry name" value="zf-met"/>
    <property type="match status" value="1"/>
</dbReference>
<dbReference type="SUPFAM" id="SSF57667">
    <property type="entry name" value="beta-beta-alpha zinc fingers"/>
    <property type="match status" value="1"/>
</dbReference>
<evidence type="ECO:0000256" key="4">
    <source>
        <dbReference type="PROSITE-ProRule" id="PRU00042"/>
    </source>
</evidence>
<dbReference type="Proteomes" id="UP000243797">
    <property type="component" value="Unassembled WGS sequence"/>
</dbReference>
<dbReference type="InterPro" id="IPR036236">
    <property type="entry name" value="Znf_C2H2_sf"/>
</dbReference>
<feature type="coiled-coil region" evidence="5">
    <location>
        <begin position="252"/>
        <end position="315"/>
    </location>
</feature>
<keyword evidence="2 4" id="KW-0863">Zinc-finger</keyword>
<dbReference type="PROSITE" id="PS00028">
    <property type="entry name" value="ZINC_FINGER_C2H2_1"/>
    <property type="match status" value="2"/>
</dbReference>
<dbReference type="PROSITE" id="PS50076">
    <property type="entry name" value="DNAJ_2"/>
    <property type="match status" value="1"/>
</dbReference>
<keyword evidence="10" id="KW-1185">Reference proteome</keyword>
<dbReference type="SMART" id="SM00271">
    <property type="entry name" value="DnaJ"/>
    <property type="match status" value="1"/>
</dbReference>
<dbReference type="InterPro" id="IPR003604">
    <property type="entry name" value="Matrin/U1-like-C_Znf_C2H2"/>
</dbReference>
<keyword evidence="1" id="KW-0479">Metal-binding</keyword>
<dbReference type="Pfam" id="PF12171">
    <property type="entry name" value="zf-C2H2_jaz"/>
    <property type="match status" value="1"/>
</dbReference>
<dbReference type="PROSITE" id="PS50157">
    <property type="entry name" value="ZINC_FINGER_C2H2_2"/>
    <property type="match status" value="2"/>
</dbReference>
<feature type="compositionally biased region" description="Acidic residues" evidence="6">
    <location>
        <begin position="420"/>
        <end position="433"/>
    </location>
</feature>
<name>A0A2K1QQ79_9PEZI</name>
<dbReference type="AlphaFoldDB" id="A0A2K1QQ79"/>
<dbReference type="GO" id="GO:0008270">
    <property type="term" value="F:zinc ion binding"/>
    <property type="evidence" value="ECO:0007669"/>
    <property type="project" value="UniProtKB-KW"/>
</dbReference>
<dbReference type="GO" id="GO:0005737">
    <property type="term" value="C:cytoplasm"/>
    <property type="evidence" value="ECO:0007669"/>
    <property type="project" value="TreeGrafter"/>
</dbReference>
<dbReference type="PANTHER" id="PTHR44029">
    <property type="entry name" value="DNAJ HOMOLOG SUBFAMILY C MEMBER 21"/>
    <property type="match status" value="1"/>
</dbReference>
<feature type="compositionally biased region" description="Low complexity" evidence="6">
    <location>
        <begin position="457"/>
        <end position="482"/>
    </location>
</feature>
<keyword evidence="5" id="KW-0175">Coiled coil</keyword>
<dbReference type="InParanoid" id="A0A2K1QQ79"/>
<evidence type="ECO:0000256" key="2">
    <source>
        <dbReference type="ARBA" id="ARBA00022771"/>
    </source>
</evidence>
<evidence type="ECO:0000256" key="6">
    <source>
        <dbReference type="SAM" id="MobiDB-lite"/>
    </source>
</evidence>
<sequence length="547" mass="61724">MGASQSSTTPNETATTVKTSYYTLLGIDRSATEDEIKKAYRRKALELHPDRNYGNVEAATALFAEIQTAHEILSDPQERAWYDSHESAILRGDDDVGGGQGGEVFEGNVKVTTADDLARMVRKFNSGVEFTDAPSGFFGFLRETFEHLAKEEDVAVQWDGGDAVEYPSFGHKDDDYEDVVKPFYAVWAGFATKKSFKWKDKFRLSEAPDRRYRRAMEKENQKAREEGIREFNDAVRSLVAFVRKRDPRYVPTQQSEEERQKVLRDAANAQKARARRENEEKLKEAVPEWAQVTQKDELEGEIEDSESEEEHFECVACRKTFKSEKQWEAHERSKKHQKAVQGLKAKMRKENKHLHLDDEDDTSPGISTPVSDDADRVISDESDIDQVTDKDLAQQIDTIDLEKQPLNEPEALQAEHPEEQQEAPESESDDSADSDYAPSDKVKDRLARETDLHDSQDAQSDDQGQKAESQQQQQQQPKMGKAAQKRAKKAAAAAANAEEQESKFQCAVCKASFPSKTRLFQHIKDFNHAALKTVGSGGPAKGKKGKR</sequence>